<dbReference type="KEGG" id="gma:AciX8_2276"/>
<dbReference type="EMBL" id="CP003130">
    <property type="protein sequence ID" value="AEU36594.1"/>
    <property type="molecule type" value="Genomic_DNA"/>
</dbReference>
<evidence type="ECO:0008006" key="3">
    <source>
        <dbReference type="Google" id="ProtNLM"/>
    </source>
</evidence>
<evidence type="ECO:0000313" key="1">
    <source>
        <dbReference type="EMBL" id="AEU36594.1"/>
    </source>
</evidence>
<protein>
    <recommendedName>
        <fullName evidence="3">2Fe-2S ferredoxin</fullName>
    </recommendedName>
</protein>
<accession>G8NW82</accession>
<dbReference type="InterPro" id="IPR009702">
    <property type="entry name" value="DUF1284"/>
</dbReference>
<dbReference type="Proteomes" id="UP000007113">
    <property type="component" value="Chromosome"/>
</dbReference>
<dbReference type="Pfam" id="PF06935">
    <property type="entry name" value="DUF1284"/>
    <property type="match status" value="1"/>
</dbReference>
<keyword evidence="2" id="KW-1185">Reference proteome</keyword>
<dbReference type="HOGENOM" id="CLU_129126_0_0_0"/>
<proteinExistence type="predicted"/>
<sequence>MTIRLRPHHLLCMLTFVGEGYTPAFVENLAQVIDRIAAGKEEIEIIEGPDDICAGLLSEGDCHCHNASVLIRDQQAAIAVGELLQQPIHAGTLLQPTDDLLGRLRQAFASGTIRQACTGCQWFSICSQVAGDGFNATRLLSGILINRRLPARNRPPQRWVRSGRCLWQG</sequence>
<dbReference type="eggNOG" id="COG3543">
    <property type="taxonomic scope" value="Bacteria"/>
</dbReference>
<organism evidence="1 2">
    <name type="scientific">Granulicella mallensis (strain ATCC BAA-1857 / DSM 23137 / MP5ACTX8)</name>
    <dbReference type="NCBI Taxonomy" id="682795"/>
    <lineage>
        <taxon>Bacteria</taxon>
        <taxon>Pseudomonadati</taxon>
        <taxon>Acidobacteriota</taxon>
        <taxon>Terriglobia</taxon>
        <taxon>Terriglobales</taxon>
        <taxon>Acidobacteriaceae</taxon>
        <taxon>Granulicella</taxon>
    </lineage>
</organism>
<evidence type="ECO:0000313" key="2">
    <source>
        <dbReference type="Proteomes" id="UP000007113"/>
    </source>
</evidence>
<reference evidence="1 2" key="1">
    <citation type="submission" date="2011-11" db="EMBL/GenBank/DDBJ databases">
        <title>Complete sequence of Granulicella mallensis MP5ACTX8.</title>
        <authorList>
            <consortium name="US DOE Joint Genome Institute"/>
            <person name="Lucas S."/>
            <person name="Copeland A."/>
            <person name="Lapidus A."/>
            <person name="Cheng J.-F."/>
            <person name="Goodwin L."/>
            <person name="Pitluck S."/>
            <person name="Peters L."/>
            <person name="Lu M."/>
            <person name="Detter J.C."/>
            <person name="Han C."/>
            <person name="Tapia R."/>
            <person name="Land M."/>
            <person name="Hauser L."/>
            <person name="Kyrpides N."/>
            <person name="Ivanova N."/>
            <person name="Mikhailova N."/>
            <person name="Pagani I."/>
            <person name="Rawat S."/>
            <person name="Mannisto M."/>
            <person name="Haggblom M."/>
            <person name="Woyke T."/>
        </authorList>
    </citation>
    <scope>NUCLEOTIDE SEQUENCE [LARGE SCALE GENOMIC DNA]</scope>
    <source>
        <strain evidence="2">ATCC BAA-1857 / DSM 23137 / MP5ACTX8</strain>
    </source>
</reference>
<dbReference type="OrthoDB" id="121064at2"/>
<name>G8NW82_GRAMM</name>
<gene>
    <name evidence="1" type="ordered locus">AciX8_2276</name>
</gene>
<dbReference type="AlphaFoldDB" id="G8NW82"/>